<sequence length="71" mass="7928">MTDDERRALLDRITELNRGDRYLADLCGMADGESLLALVAEMERATAAVRGPGGRLADIWRQDNALLIKRK</sequence>
<organism evidence="1 2">
    <name type="scientific">Ancylobacter amanitiformis</name>
    <dbReference type="NCBI Taxonomy" id="217069"/>
    <lineage>
        <taxon>Bacteria</taxon>
        <taxon>Pseudomonadati</taxon>
        <taxon>Pseudomonadota</taxon>
        <taxon>Alphaproteobacteria</taxon>
        <taxon>Hyphomicrobiales</taxon>
        <taxon>Xanthobacteraceae</taxon>
        <taxon>Ancylobacter</taxon>
    </lineage>
</organism>
<protein>
    <submittedName>
        <fullName evidence="1">Uncharacterized protein</fullName>
    </submittedName>
</protein>
<gene>
    <name evidence="1" type="ORF">QOZ99_000218</name>
</gene>
<accession>A0ABU0LKW8</accession>
<reference evidence="1 2" key="1">
    <citation type="submission" date="2023-07" db="EMBL/GenBank/DDBJ databases">
        <title>Genomic Encyclopedia of Type Strains, Phase IV (KMG-IV): sequencing the most valuable type-strain genomes for metagenomic binning, comparative biology and taxonomic classification.</title>
        <authorList>
            <person name="Goeker M."/>
        </authorList>
    </citation>
    <scope>NUCLEOTIDE SEQUENCE [LARGE SCALE GENOMIC DNA]</scope>
    <source>
        <strain evidence="1 2">DSM 15561</strain>
    </source>
</reference>
<dbReference type="EMBL" id="JAUSVR010000001">
    <property type="protein sequence ID" value="MDQ0509341.1"/>
    <property type="molecule type" value="Genomic_DNA"/>
</dbReference>
<evidence type="ECO:0000313" key="2">
    <source>
        <dbReference type="Proteomes" id="UP001235094"/>
    </source>
</evidence>
<evidence type="ECO:0000313" key="1">
    <source>
        <dbReference type="EMBL" id="MDQ0509341.1"/>
    </source>
</evidence>
<name>A0ABU0LKW8_9HYPH</name>
<proteinExistence type="predicted"/>
<dbReference type="RefSeq" id="WP_306888027.1">
    <property type="nucleotide sequence ID" value="NZ_JAUSVR010000001.1"/>
</dbReference>
<dbReference type="Proteomes" id="UP001235094">
    <property type="component" value="Unassembled WGS sequence"/>
</dbReference>
<comment type="caution">
    <text evidence="1">The sequence shown here is derived from an EMBL/GenBank/DDBJ whole genome shotgun (WGS) entry which is preliminary data.</text>
</comment>
<keyword evidence="2" id="KW-1185">Reference proteome</keyword>